<evidence type="ECO:0000256" key="1">
    <source>
        <dbReference type="SAM" id="MobiDB-lite"/>
    </source>
</evidence>
<feature type="compositionally biased region" description="Basic and acidic residues" evidence="1">
    <location>
        <begin position="36"/>
        <end position="47"/>
    </location>
</feature>
<feature type="region of interest" description="Disordered" evidence="1">
    <location>
        <begin position="1"/>
        <end position="86"/>
    </location>
</feature>
<dbReference type="GO" id="GO:0005634">
    <property type="term" value="C:nucleus"/>
    <property type="evidence" value="ECO:0007669"/>
    <property type="project" value="TreeGrafter"/>
</dbReference>
<evidence type="ECO:0000313" key="3">
    <source>
        <dbReference type="Proteomes" id="UP000265520"/>
    </source>
</evidence>
<keyword evidence="3" id="KW-1185">Reference proteome</keyword>
<dbReference type="AlphaFoldDB" id="A0A392R6J8"/>
<organism evidence="2 3">
    <name type="scientific">Trifolium medium</name>
    <dbReference type="NCBI Taxonomy" id="97028"/>
    <lineage>
        <taxon>Eukaryota</taxon>
        <taxon>Viridiplantae</taxon>
        <taxon>Streptophyta</taxon>
        <taxon>Embryophyta</taxon>
        <taxon>Tracheophyta</taxon>
        <taxon>Spermatophyta</taxon>
        <taxon>Magnoliopsida</taxon>
        <taxon>eudicotyledons</taxon>
        <taxon>Gunneridae</taxon>
        <taxon>Pentapetalae</taxon>
        <taxon>rosids</taxon>
        <taxon>fabids</taxon>
        <taxon>Fabales</taxon>
        <taxon>Fabaceae</taxon>
        <taxon>Papilionoideae</taxon>
        <taxon>50 kb inversion clade</taxon>
        <taxon>NPAAA clade</taxon>
        <taxon>Hologalegina</taxon>
        <taxon>IRL clade</taxon>
        <taxon>Trifolieae</taxon>
        <taxon>Trifolium</taxon>
    </lineage>
</organism>
<dbReference type="InterPro" id="IPR040466">
    <property type="entry name" value="NKAP"/>
</dbReference>
<dbReference type="EMBL" id="LXQA010193571">
    <property type="protein sequence ID" value="MCI32221.1"/>
    <property type="molecule type" value="Genomic_DNA"/>
</dbReference>
<reference evidence="2 3" key="1">
    <citation type="journal article" date="2018" name="Front. Plant Sci.">
        <title>Red Clover (Trifolium pratense) and Zigzag Clover (T. medium) - A Picture of Genomic Similarities and Differences.</title>
        <authorList>
            <person name="Dluhosova J."/>
            <person name="Istvanek J."/>
            <person name="Nedelnik J."/>
            <person name="Repkova J."/>
        </authorList>
    </citation>
    <scope>NUCLEOTIDE SEQUENCE [LARGE SCALE GENOMIC DNA]</scope>
    <source>
        <strain evidence="3">cv. 10/8</strain>
        <tissue evidence="2">Leaf</tissue>
    </source>
</reference>
<dbReference type="Proteomes" id="UP000265520">
    <property type="component" value="Unassembled WGS sequence"/>
</dbReference>
<evidence type="ECO:0000313" key="2">
    <source>
        <dbReference type="EMBL" id="MCI32221.1"/>
    </source>
</evidence>
<feature type="non-terminal residue" evidence="2">
    <location>
        <position position="150"/>
    </location>
</feature>
<sequence>RRTPDSDVSDDRPRYRRSPSYDSYDRHTDRRRRHTKSPENRNPRHDNGNPNGNNLPKKFGHRNGAYLDRDRGDFKRAESESDEELKGLSYEEYRRLKRQKMRKSLKHCIWNVTPSPPRRENDDFEDVYKAEEISEKFDGKNDKEVKQKAK</sequence>
<feature type="compositionally biased region" description="Basic and acidic residues" evidence="1">
    <location>
        <begin position="67"/>
        <end position="86"/>
    </location>
</feature>
<accession>A0A392R6J8</accession>
<dbReference type="GO" id="GO:0010468">
    <property type="term" value="P:regulation of gene expression"/>
    <property type="evidence" value="ECO:0007669"/>
    <property type="project" value="TreeGrafter"/>
</dbReference>
<dbReference type="PANTHER" id="PTHR13087">
    <property type="entry name" value="NF-KAPPA B ACTIVATING PROTEIN"/>
    <property type="match status" value="1"/>
</dbReference>
<name>A0A392R6J8_9FABA</name>
<proteinExistence type="predicted"/>
<feature type="non-terminal residue" evidence="2">
    <location>
        <position position="1"/>
    </location>
</feature>
<comment type="caution">
    <text evidence="2">The sequence shown here is derived from an EMBL/GenBank/DDBJ whole genome shotgun (WGS) entry which is preliminary data.</text>
</comment>
<protein>
    <submittedName>
        <fullName evidence="2">UPF0396 protein-like</fullName>
    </submittedName>
</protein>
<dbReference type="PANTHER" id="PTHR13087:SF0">
    <property type="entry name" value="NFKB ACTIVATING PROTEIN LIKE"/>
    <property type="match status" value="1"/>
</dbReference>